<keyword evidence="4" id="KW-0130">Cell adhesion</keyword>
<keyword evidence="5" id="KW-0472">Membrane</keyword>
<evidence type="ECO:0000259" key="7">
    <source>
        <dbReference type="PROSITE" id="PS50022"/>
    </source>
</evidence>
<dbReference type="InterPro" id="IPR008979">
    <property type="entry name" value="Galactose-bd-like_sf"/>
</dbReference>
<comment type="subcellular location">
    <subcellularLocation>
        <location evidence="1">Endomembrane system</location>
        <topology evidence="1">Peripheral membrane protein</topology>
    </subcellularLocation>
    <subcellularLocation>
        <location evidence="2">Secreted</location>
    </subcellularLocation>
</comment>
<dbReference type="Gene3D" id="2.60.120.260">
    <property type="entry name" value="Galactose-binding domain-like"/>
    <property type="match status" value="1"/>
</dbReference>
<dbReference type="SUPFAM" id="SSF49785">
    <property type="entry name" value="Galactose-binding domain-like"/>
    <property type="match status" value="1"/>
</dbReference>
<dbReference type="SMART" id="SM00231">
    <property type="entry name" value="FA58C"/>
    <property type="match status" value="1"/>
</dbReference>
<accession>A0ABN9ADK9</accession>
<dbReference type="Proteomes" id="UP001162483">
    <property type="component" value="Unassembled WGS sequence"/>
</dbReference>
<sequence length="153" mass="16871">MSLGMQSGAIMPYQLSASSSLHSIFSSWVPNLARLNLQGRINAWRPQADIPGEWFQVDLGHDTKVTGILIQGARSLSSMYITEFSLSYSNDGLRWAAVQSSSGQQQIFPGNKDSDTPMWVTMEAPVIARFLKLHPEKWKGGISLRMEVLGCGV</sequence>
<dbReference type="PROSITE" id="PS01286">
    <property type="entry name" value="FA58C_2"/>
    <property type="match status" value="1"/>
</dbReference>
<evidence type="ECO:0000256" key="3">
    <source>
        <dbReference type="ARBA" id="ARBA00022525"/>
    </source>
</evidence>
<evidence type="ECO:0000313" key="9">
    <source>
        <dbReference type="Proteomes" id="UP001162483"/>
    </source>
</evidence>
<dbReference type="InterPro" id="IPR000421">
    <property type="entry name" value="FA58C"/>
</dbReference>
<dbReference type="EMBL" id="CATNWA010000176">
    <property type="protein sequence ID" value="CAI9534076.1"/>
    <property type="molecule type" value="Genomic_DNA"/>
</dbReference>
<evidence type="ECO:0000256" key="2">
    <source>
        <dbReference type="ARBA" id="ARBA00004613"/>
    </source>
</evidence>
<dbReference type="PROSITE" id="PS50022">
    <property type="entry name" value="FA58C_3"/>
    <property type="match status" value="1"/>
</dbReference>
<comment type="caution">
    <text evidence="8">The sequence shown here is derived from an EMBL/GenBank/DDBJ whole genome shotgun (WGS) entry which is preliminary data.</text>
</comment>
<dbReference type="PANTHER" id="PTHR46806">
    <property type="entry name" value="F5/8 TYPE C DOMAIN-CONTAINING PROTEIN"/>
    <property type="match status" value="1"/>
</dbReference>
<protein>
    <recommendedName>
        <fullName evidence="7">F5/8 type C domain-containing protein</fullName>
    </recommendedName>
</protein>
<dbReference type="InterPro" id="IPR050633">
    <property type="entry name" value="Neuropilin_MCO_CoagFactor"/>
</dbReference>
<gene>
    <name evidence="8" type="ORF">SPARVUS_LOCUS521158</name>
</gene>
<evidence type="ECO:0000256" key="5">
    <source>
        <dbReference type="ARBA" id="ARBA00023136"/>
    </source>
</evidence>
<feature type="domain" description="F5/8 type C" evidence="7">
    <location>
        <begin position="1"/>
        <end position="151"/>
    </location>
</feature>
<reference evidence="8" key="1">
    <citation type="submission" date="2023-05" db="EMBL/GenBank/DDBJ databases">
        <authorList>
            <person name="Stuckert A."/>
        </authorList>
    </citation>
    <scope>NUCLEOTIDE SEQUENCE</scope>
</reference>
<evidence type="ECO:0000313" key="8">
    <source>
        <dbReference type="EMBL" id="CAI9534076.1"/>
    </source>
</evidence>
<evidence type="ECO:0000256" key="1">
    <source>
        <dbReference type="ARBA" id="ARBA00004184"/>
    </source>
</evidence>
<keyword evidence="9" id="KW-1185">Reference proteome</keyword>
<organism evidence="8 9">
    <name type="scientific">Staurois parvus</name>
    <dbReference type="NCBI Taxonomy" id="386267"/>
    <lineage>
        <taxon>Eukaryota</taxon>
        <taxon>Metazoa</taxon>
        <taxon>Chordata</taxon>
        <taxon>Craniata</taxon>
        <taxon>Vertebrata</taxon>
        <taxon>Euteleostomi</taxon>
        <taxon>Amphibia</taxon>
        <taxon>Batrachia</taxon>
        <taxon>Anura</taxon>
        <taxon>Neobatrachia</taxon>
        <taxon>Ranoidea</taxon>
        <taxon>Ranidae</taxon>
        <taxon>Staurois</taxon>
    </lineage>
</organism>
<name>A0ABN9ADK9_9NEOB</name>
<keyword evidence="6" id="KW-1015">Disulfide bond</keyword>
<evidence type="ECO:0000256" key="4">
    <source>
        <dbReference type="ARBA" id="ARBA00022889"/>
    </source>
</evidence>
<proteinExistence type="predicted"/>
<keyword evidence="3" id="KW-0964">Secreted</keyword>
<evidence type="ECO:0000256" key="6">
    <source>
        <dbReference type="ARBA" id="ARBA00023157"/>
    </source>
</evidence>
<dbReference type="CDD" id="cd00057">
    <property type="entry name" value="FA58C"/>
    <property type="match status" value="1"/>
</dbReference>
<dbReference type="PANTHER" id="PTHR46806:SF5">
    <property type="entry name" value="F5_8 TYPE C DOMAIN-CONTAINING PROTEIN"/>
    <property type="match status" value="1"/>
</dbReference>
<dbReference type="Pfam" id="PF00754">
    <property type="entry name" value="F5_F8_type_C"/>
    <property type="match status" value="1"/>
</dbReference>